<dbReference type="EMBL" id="QFRJ01000004">
    <property type="protein sequence ID" value="PWH85797.1"/>
    <property type="molecule type" value="Genomic_DNA"/>
</dbReference>
<comment type="caution">
    <text evidence="1">The sequence shown here is derived from an EMBL/GenBank/DDBJ whole genome shotgun (WGS) entry which is preliminary data.</text>
</comment>
<sequence length="221" mass="25324">MFVIIGNTSYSQEDHQNFEHYFYQNGERVYYPLRPHELYVKVKPIHFESNNLSPQASIIQISALLDSLGLFISYKNYEDTVLLKYEAETINGQSGFSPCVLFVARKDSLPFDLRNSEALKQLRLSPFVSIAGPIVLQENQEQILAFTYGRKISFIPKTATSAKAVNRFLASIELQRVKPNFNSVETPIEDAMGIVDYIELFMESGLFEKVEMDVFYSAYLD</sequence>
<name>A0A2U2XDG4_9FLAO</name>
<gene>
    <name evidence="1" type="ORF">DIT68_06805</name>
</gene>
<proteinExistence type="predicted"/>
<evidence type="ECO:0000313" key="2">
    <source>
        <dbReference type="Proteomes" id="UP000245370"/>
    </source>
</evidence>
<evidence type="ECO:0000313" key="1">
    <source>
        <dbReference type="EMBL" id="PWH85797.1"/>
    </source>
</evidence>
<reference evidence="1 2" key="1">
    <citation type="submission" date="2018-05" db="EMBL/GenBank/DDBJ databases">
        <title>Brumimicrobium oceani sp. nov., isolated from coastal sediment.</title>
        <authorList>
            <person name="Kou Y."/>
        </authorList>
    </citation>
    <scope>NUCLEOTIDE SEQUENCE [LARGE SCALE GENOMIC DNA]</scope>
    <source>
        <strain evidence="1 2">C305</strain>
    </source>
</reference>
<accession>A0A2U2XDG4</accession>
<organism evidence="1 2">
    <name type="scientific">Brumimicrobium oceani</name>
    <dbReference type="NCBI Taxonomy" id="2100725"/>
    <lineage>
        <taxon>Bacteria</taxon>
        <taxon>Pseudomonadati</taxon>
        <taxon>Bacteroidota</taxon>
        <taxon>Flavobacteriia</taxon>
        <taxon>Flavobacteriales</taxon>
        <taxon>Crocinitomicaceae</taxon>
        <taxon>Brumimicrobium</taxon>
    </lineage>
</organism>
<protein>
    <submittedName>
        <fullName evidence="1">Uncharacterized protein</fullName>
    </submittedName>
</protein>
<dbReference type="Proteomes" id="UP000245370">
    <property type="component" value="Unassembled WGS sequence"/>
</dbReference>
<reference evidence="1 2" key="2">
    <citation type="submission" date="2018-05" db="EMBL/GenBank/DDBJ databases">
        <authorList>
            <person name="Lanie J.A."/>
            <person name="Ng W.-L."/>
            <person name="Kazmierczak K.M."/>
            <person name="Andrzejewski T.M."/>
            <person name="Davidsen T.M."/>
            <person name="Wayne K.J."/>
            <person name="Tettelin H."/>
            <person name="Glass J.I."/>
            <person name="Rusch D."/>
            <person name="Podicherti R."/>
            <person name="Tsui H.-C.T."/>
            <person name="Winkler M.E."/>
        </authorList>
    </citation>
    <scope>NUCLEOTIDE SEQUENCE [LARGE SCALE GENOMIC DNA]</scope>
    <source>
        <strain evidence="1 2">C305</strain>
    </source>
</reference>
<dbReference type="AlphaFoldDB" id="A0A2U2XDG4"/>
<keyword evidence="2" id="KW-1185">Reference proteome</keyword>